<accession>A0ABD4T0U4</accession>
<organism evidence="2 3">
    <name type="scientific">Lyngbya confervoides BDU141951</name>
    <dbReference type="NCBI Taxonomy" id="1574623"/>
    <lineage>
        <taxon>Bacteria</taxon>
        <taxon>Bacillati</taxon>
        <taxon>Cyanobacteriota</taxon>
        <taxon>Cyanophyceae</taxon>
        <taxon>Oscillatoriophycideae</taxon>
        <taxon>Oscillatoriales</taxon>
        <taxon>Microcoleaceae</taxon>
        <taxon>Lyngbya</taxon>
    </lineage>
</organism>
<reference evidence="2 3" key="1">
    <citation type="journal article" date="2015" name="Genome Announc.">
        <title>Draft Genome Sequence of Filamentous Marine Cyanobacterium Lyngbya confervoides Strain BDU141951.</title>
        <authorList>
            <person name="Chandrababunaidu M.M."/>
            <person name="Sen D."/>
            <person name="Tripathy S."/>
        </authorList>
    </citation>
    <scope>NUCLEOTIDE SEQUENCE [LARGE SCALE GENOMIC DNA]</scope>
    <source>
        <strain evidence="2 3">BDU141951</strain>
    </source>
</reference>
<sequence length="52" mass="5727">MIIFLTSTRYLYANYRRYLADSLVLFPLAIAVQLIAHGMLALPGASAKTALL</sequence>
<dbReference type="Proteomes" id="UP000031561">
    <property type="component" value="Unassembled WGS sequence"/>
</dbReference>
<evidence type="ECO:0000313" key="2">
    <source>
        <dbReference type="EMBL" id="MCM1981927.1"/>
    </source>
</evidence>
<proteinExistence type="predicted"/>
<dbReference type="EMBL" id="JTHE03000024">
    <property type="protein sequence ID" value="MCM1981927.1"/>
    <property type="molecule type" value="Genomic_DNA"/>
</dbReference>
<feature type="transmembrane region" description="Helical" evidence="1">
    <location>
        <begin position="18"/>
        <end position="42"/>
    </location>
</feature>
<evidence type="ECO:0000313" key="3">
    <source>
        <dbReference type="Proteomes" id="UP000031561"/>
    </source>
</evidence>
<keyword evidence="3" id="KW-1185">Reference proteome</keyword>
<keyword evidence="1" id="KW-0472">Membrane</keyword>
<protein>
    <recommendedName>
        <fullName evidence="4">ABC transporter</fullName>
    </recommendedName>
</protein>
<evidence type="ECO:0000256" key="1">
    <source>
        <dbReference type="SAM" id="Phobius"/>
    </source>
</evidence>
<dbReference type="AlphaFoldDB" id="A0ABD4T0U4"/>
<name>A0ABD4T0U4_9CYAN</name>
<evidence type="ECO:0008006" key="4">
    <source>
        <dbReference type="Google" id="ProtNLM"/>
    </source>
</evidence>
<dbReference type="RefSeq" id="WP_166280167.1">
    <property type="nucleotide sequence ID" value="NZ_JTHE03000024.1"/>
</dbReference>
<comment type="caution">
    <text evidence="2">The sequence shown here is derived from an EMBL/GenBank/DDBJ whole genome shotgun (WGS) entry which is preliminary data.</text>
</comment>
<gene>
    <name evidence="2" type="ORF">QQ91_0003650</name>
</gene>
<keyword evidence="1" id="KW-1133">Transmembrane helix</keyword>
<keyword evidence="1" id="KW-0812">Transmembrane</keyword>